<evidence type="ECO:0000313" key="4">
    <source>
        <dbReference type="Proteomes" id="UP000472265"/>
    </source>
</evidence>
<dbReference type="GeneTree" id="ENSGT00940000161814"/>
<dbReference type="Gene3D" id="3.10.100.10">
    <property type="entry name" value="Mannose-Binding Protein A, subunit A"/>
    <property type="match status" value="1"/>
</dbReference>
<dbReference type="PROSITE" id="PS50041">
    <property type="entry name" value="C_TYPE_LECTIN_2"/>
    <property type="match status" value="1"/>
</dbReference>
<reference evidence="3" key="2">
    <citation type="submission" date="2025-08" db="UniProtKB">
        <authorList>
            <consortium name="Ensembl"/>
        </authorList>
    </citation>
    <scope>IDENTIFICATION</scope>
</reference>
<accession>A0A671TNQ6</accession>
<sequence>MLTVSLLVCAIMALTGAAAVPEGETDLNAGPEGNSNTAEVVPSCPGGWTGYNDRCFLYIPSLMSWANAEKHCQTQGGNLASVHSFDEQRAIQTMIQRQTFMYPRTWLGGYDAMQEGTWFWSDGTPFRYNYWSPRQPDNMAYANCLLMNYGGKCIYSWKPFFLNSEVVLHKNIYFVVSECIRYICI</sequence>
<dbReference type="Ensembl" id="ENSSAUT00010003920.1">
    <property type="protein sequence ID" value="ENSSAUP00010003628.1"/>
    <property type="gene ID" value="ENSSAUG00010001918.1"/>
</dbReference>
<dbReference type="InterPro" id="IPR001304">
    <property type="entry name" value="C-type_lectin-like"/>
</dbReference>
<dbReference type="PANTHER" id="PTHR22803">
    <property type="entry name" value="MANNOSE, PHOSPHOLIPASE, LECTIN RECEPTOR RELATED"/>
    <property type="match status" value="1"/>
</dbReference>
<reference evidence="3" key="1">
    <citation type="submission" date="2021-04" db="EMBL/GenBank/DDBJ databases">
        <authorList>
            <consortium name="Wellcome Sanger Institute Data Sharing"/>
        </authorList>
    </citation>
    <scope>NUCLEOTIDE SEQUENCE [LARGE SCALE GENOMIC DNA]</scope>
</reference>
<evidence type="ECO:0000256" key="1">
    <source>
        <dbReference type="SAM" id="SignalP"/>
    </source>
</evidence>
<dbReference type="InterPro" id="IPR050111">
    <property type="entry name" value="C-type_lectin/snaclec_domain"/>
</dbReference>
<dbReference type="SUPFAM" id="SSF56436">
    <property type="entry name" value="C-type lectin-like"/>
    <property type="match status" value="1"/>
</dbReference>
<dbReference type="InterPro" id="IPR016187">
    <property type="entry name" value="CTDL_fold"/>
</dbReference>
<keyword evidence="1" id="KW-0732">Signal</keyword>
<dbReference type="AlphaFoldDB" id="A0A671TNQ6"/>
<evidence type="ECO:0000259" key="2">
    <source>
        <dbReference type="PROSITE" id="PS50041"/>
    </source>
</evidence>
<dbReference type="Pfam" id="PF00059">
    <property type="entry name" value="Lectin_C"/>
    <property type="match status" value="1"/>
</dbReference>
<dbReference type="FunCoup" id="A0A671TNQ6">
    <property type="interactions" value="845"/>
</dbReference>
<protein>
    <submittedName>
        <fullName evidence="3">Galactose-specific lectin nattectin-like</fullName>
    </submittedName>
</protein>
<reference evidence="3" key="3">
    <citation type="submission" date="2025-09" db="UniProtKB">
        <authorList>
            <consortium name="Ensembl"/>
        </authorList>
    </citation>
    <scope>IDENTIFICATION</scope>
</reference>
<feature type="signal peptide" evidence="1">
    <location>
        <begin position="1"/>
        <end position="19"/>
    </location>
</feature>
<gene>
    <name evidence="3" type="primary">LOC115589123</name>
</gene>
<dbReference type="SMART" id="SM00034">
    <property type="entry name" value="CLECT"/>
    <property type="match status" value="1"/>
</dbReference>
<dbReference type="InParanoid" id="A0A671TNQ6"/>
<dbReference type="Proteomes" id="UP000472265">
    <property type="component" value="Chromosome 10"/>
</dbReference>
<keyword evidence="4" id="KW-1185">Reference proteome</keyword>
<organism evidence="3 4">
    <name type="scientific">Sparus aurata</name>
    <name type="common">Gilthead sea bream</name>
    <dbReference type="NCBI Taxonomy" id="8175"/>
    <lineage>
        <taxon>Eukaryota</taxon>
        <taxon>Metazoa</taxon>
        <taxon>Chordata</taxon>
        <taxon>Craniata</taxon>
        <taxon>Vertebrata</taxon>
        <taxon>Euteleostomi</taxon>
        <taxon>Actinopterygii</taxon>
        <taxon>Neopterygii</taxon>
        <taxon>Teleostei</taxon>
        <taxon>Neoteleostei</taxon>
        <taxon>Acanthomorphata</taxon>
        <taxon>Eupercaria</taxon>
        <taxon>Spariformes</taxon>
        <taxon>Sparidae</taxon>
        <taxon>Sparus</taxon>
    </lineage>
</organism>
<name>A0A671TNQ6_SPAAU</name>
<proteinExistence type="predicted"/>
<dbReference type="InterPro" id="IPR016186">
    <property type="entry name" value="C-type_lectin-like/link_sf"/>
</dbReference>
<feature type="chain" id="PRO_5025371993" evidence="1">
    <location>
        <begin position="20"/>
        <end position="185"/>
    </location>
</feature>
<feature type="domain" description="C-type lectin" evidence="2">
    <location>
        <begin position="51"/>
        <end position="158"/>
    </location>
</feature>
<evidence type="ECO:0000313" key="3">
    <source>
        <dbReference type="Ensembl" id="ENSSAUP00010003628.1"/>
    </source>
</evidence>